<accession>A0A0G3H433</accession>
<keyword evidence="1" id="KW-1133">Transmembrane helix</keyword>
<dbReference type="RefSeq" id="WP_221710055.1">
    <property type="nucleotide sequence ID" value="NZ_JAASJB010000016.1"/>
</dbReference>
<protein>
    <submittedName>
        <fullName evidence="2">Uncharacterized protein</fullName>
    </submittedName>
</protein>
<dbReference type="AlphaFoldDB" id="A0A0G3H433"/>
<feature type="transmembrane region" description="Helical" evidence="1">
    <location>
        <begin position="198"/>
        <end position="219"/>
    </location>
</feature>
<sequence>MEWDMGLSAGPGGFGVAISLAEGQTHLLGMFPTIARCVTSAFNAAPSHQPRRVVLVHATGISVRELGRYVGDLAAAGLDPEAVEMRSDIDVLESSITSRALLIDADRDLLIGRLPRTAPFDADTLARYVADDPVHTRVFLTGHPEVRDRYHLAARDYAPQIVERPALAALALNTPTPTSLMSTTRLGSSLMVGPRRAWPLLITMAIAVSIVVGWTVLFLT</sequence>
<evidence type="ECO:0000256" key="1">
    <source>
        <dbReference type="SAM" id="Phobius"/>
    </source>
</evidence>
<keyword evidence="1" id="KW-0472">Membrane</keyword>
<organism evidence="2 3">
    <name type="scientific">Corynebacterium testudinoris</name>
    <dbReference type="NCBI Taxonomy" id="136857"/>
    <lineage>
        <taxon>Bacteria</taxon>
        <taxon>Bacillati</taxon>
        <taxon>Actinomycetota</taxon>
        <taxon>Actinomycetes</taxon>
        <taxon>Mycobacteriales</taxon>
        <taxon>Corynebacteriaceae</taxon>
        <taxon>Corynebacterium</taxon>
    </lineage>
</organism>
<reference evidence="2 3" key="1">
    <citation type="journal article" date="2015" name="Genome Announc.">
        <title>Complete Genome Sequence of the Type Strain Corynebacterium testudinoris DSM 44614, Recovered from Necrotic Lesions in the Mouth of a Tortoise.</title>
        <authorList>
            <person name="Ruckert C."/>
            <person name="Kriete M."/>
            <person name="Jaenicke S."/>
            <person name="Winkler A."/>
            <person name="Tauch A."/>
        </authorList>
    </citation>
    <scope>NUCLEOTIDE SEQUENCE [LARGE SCALE GENOMIC DNA]</scope>
    <source>
        <strain evidence="2 3">DSM 44614</strain>
    </source>
</reference>
<dbReference type="Proteomes" id="UP000035540">
    <property type="component" value="Chromosome"/>
</dbReference>
<reference evidence="3" key="2">
    <citation type="submission" date="2015-05" db="EMBL/GenBank/DDBJ databases">
        <title>Complete genome sequence of Corynebacterium testudinoris DSM 44614, recovered from necrotic lesions in the mouth of a tortoise.</title>
        <authorList>
            <person name="Ruckert C."/>
            <person name="Albersmeier A."/>
            <person name="Winkler A."/>
            <person name="Tauch A."/>
        </authorList>
    </citation>
    <scope>NUCLEOTIDE SEQUENCE [LARGE SCALE GENOMIC DNA]</scope>
    <source>
        <strain evidence="3">DSM 44614</strain>
    </source>
</reference>
<dbReference type="PATRIC" id="fig|136857.5.peg.669"/>
<gene>
    <name evidence="2" type="ORF">CTEST_03385</name>
</gene>
<dbReference type="EMBL" id="CP011545">
    <property type="protein sequence ID" value="AKK08131.1"/>
    <property type="molecule type" value="Genomic_DNA"/>
</dbReference>
<keyword evidence="3" id="KW-1185">Reference proteome</keyword>
<keyword evidence="1" id="KW-0812">Transmembrane</keyword>
<name>A0A0G3H433_9CORY</name>
<dbReference type="KEGG" id="cted:CTEST_03385"/>
<evidence type="ECO:0000313" key="2">
    <source>
        <dbReference type="EMBL" id="AKK08131.1"/>
    </source>
</evidence>
<proteinExistence type="predicted"/>
<evidence type="ECO:0000313" key="3">
    <source>
        <dbReference type="Proteomes" id="UP000035540"/>
    </source>
</evidence>
<dbReference type="STRING" id="136857.CTEST_03385"/>